<keyword evidence="2" id="KW-1185">Reference proteome</keyword>
<accession>A0ABY3CKI0</accession>
<dbReference type="Pfam" id="PF09357">
    <property type="entry name" value="RteC"/>
    <property type="match status" value="1"/>
</dbReference>
<evidence type="ECO:0000313" key="1">
    <source>
        <dbReference type="EMBL" id="TRX05890.1"/>
    </source>
</evidence>
<evidence type="ECO:0000313" key="2">
    <source>
        <dbReference type="Proteomes" id="UP000318528"/>
    </source>
</evidence>
<proteinExistence type="predicted"/>
<sequence length="278" mass="33270">MISFQNLFYEEFSQKANYLYDLKTDKINSSKEFIFWAESKIIELHLWLKTYDFENDQDEIFFFKEIKPCIISKLIFQKEVLRIETSLPRGKQQSRKFYEEEIKKISEYHQKDIKFHHYYRSNSKELDNLYFTRKSKKSILETECFQINSDTRLSTFYDYKVAKIIANDELVKYLESQLAALKMKVKQTETSYVSNLYWSGTKTDLAELIYALHAVKIINNGKTDIKEIATELGKIFNVELNESIYRSYIDIKNRKNSKTKFIDNLSENFNKKILEGDY</sequence>
<dbReference type="RefSeq" id="WP_143387487.1">
    <property type="nucleotide sequence ID" value="NZ_VJZM01000014.1"/>
</dbReference>
<protein>
    <recommendedName>
        <fullName evidence="3">RteC protein</fullName>
    </recommendedName>
</protein>
<dbReference type="Proteomes" id="UP000318528">
    <property type="component" value="Unassembled WGS sequence"/>
</dbReference>
<name>A0ABY3CKI0_9FLAO</name>
<dbReference type="EMBL" id="VJZN01000014">
    <property type="protein sequence ID" value="TRX05890.1"/>
    <property type="molecule type" value="Genomic_DNA"/>
</dbReference>
<dbReference type="InterPro" id="IPR018534">
    <property type="entry name" value="Tet_reg_excision_RteC"/>
</dbReference>
<evidence type="ECO:0008006" key="3">
    <source>
        <dbReference type="Google" id="ProtNLM"/>
    </source>
</evidence>
<gene>
    <name evidence="1" type="ORF">FNW12_09735</name>
</gene>
<reference evidence="1 2" key="1">
    <citation type="submission" date="2019-07" db="EMBL/GenBank/DDBJ databases">
        <title>Novel species of Flavobacterium.</title>
        <authorList>
            <person name="Liu Q."/>
            <person name="Xin Y.-H."/>
        </authorList>
    </citation>
    <scope>NUCLEOTIDE SEQUENCE [LARGE SCALE GENOMIC DNA]</scope>
    <source>
        <strain evidence="1 2">GSP39</strain>
    </source>
</reference>
<comment type="caution">
    <text evidence="1">The sequence shown here is derived from an EMBL/GenBank/DDBJ whole genome shotgun (WGS) entry which is preliminary data.</text>
</comment>
<organism evidence="1 2">
    <name type="scientific">Flavobacterium gawalongense</name>
    <dbReference type="NCBI Taxonomy" id="2594432"/>
    <lineage>
        <taxon>Bacteria</taxon>
        <taxon>Pseudomonadati</taxon>
        <taxon>Bacteroidota</taxon>
        <taxon>Flavobacteriia</taxon>
        <taxon>Flavobacteriales</taxon>
        <taxon>Flavobacteriaceae</taxon>
        <taxon>Flavobacterium</taxon>
    </lineage>
</organism>